<organism evidence="1 2">
    <name type="scientific">Mycena rosella</name>
    <name type="common">Pink bonnet</name>
    <name type="synonym">Agaricus rosellus</name>
    <dbReference type="NCBI Taxonomy" id="1033263"/>
    <lineage>
        <taxon>Eukaryota</taxon>
        <taxon>Fungi</taxon>
        <taxon>Dikarya</taxon>
        <taxon>Basidiomycota</taxon>
        <taxon>Agaricomycotina</taxon>
        <taxon>Agaricomycetes</taxon>
        <taxon>Agaricomycetidae</taxon>
        <taxon>Agaricales</taxon>
        <taxon>Marasmiineae</taxon>
        <taxon>Mycenaceae</taxon>
        <taxon>Mycena</taxon>
    </lineage>
</organism>
<sequence>MQGARGDLHDSEIGFKFSFQFMQPYTTVFPQFTITVNDVRSPLLFCTAVTDVPPKDSPNLDRAPVHCTQGMVFSINAVKSGLNTFEVFQRIANSGTALGTYLADNTTDGSSGNGGSNKPSPAINSTLVVRLIVLAVMYFRKRHAASRISRHKQLYTSISVGGDPLFRAPDKVTQYEDIEGRAGDETPLAHGLTHEPYYDCRKNRIFLIRG</sequence>
<reference evidence="1" key="1">
    <citation type="submission" date="2023-03" db="EMBL/GenBank/DDBJ databases">
        <title>Massive genome expansion in bonnet fungi (Mycena s.s.) driven by repeated elements and novel gene families across ecological guilds.</title>
        <authorList>
            <consortium name="Lawrence Berkeley National Laboratory"/>
            <person name="Harder C.B."/>
            <person name="Miyauchi S."/>
            <person name="Viragh M."/>
            <person name="Kuo A."/>
            <person name="Thoen E."/>
            <person name="Andreopoulos B."/>
            <person name="Lu D."/>
            <person name="Skrede I."/>
            <person name="Drula E."/>
            <person name="Henrissat B."/>
            <person name="Morin E."/>
            <person name="Kohler A."/>
            <person name="Barry K."/>
            <person name="LaButti K."/>
            <person name="Morin E."/>
            <person name="Salamov A."/>
            <person name="Lipzen A."/>
            <person name="Mereny Z."/>
            <person name="Hegedus B."/>
            <person name="Baldrian P."/>
            <person name="Stursova M."/>
            <person name="Weitz H."/>
            <person name="Taylor A."/>
            <person name="Grigoriev I.V."/>
            <person name="Nagy L.G."/>
            <person name="Martin F."/>
            <person name="Kauserud H."/>
        </authorList>
    </citation>
    <scope>NUCLEOTIDE SEQUENCE</scope>
    <source>
        <strain evidence="1">CBHHK067</strain>
    </source>
</reference>
<proteinExistence type="predicted"/>
<protein>
    <submittedName>
        <fullName evidence="1">Uncharacterized protein</fullName>
    </submittedName>
</protein>
<evidence type="ECO:0000313" key="2">
    <source>
        <dbReference type="Proteomes" id="UP001221757"/>
    </source>
</evidence>
<gene>
    <name evidence="1" type="ORF">B0H17DRAFT_1217462</name>
</gene>
<dbReference type="AlphaFoldDB" id="A0AAD7FQP4"/>
<name>A0AAD7FQP4_MYCRO</name>
<comment type="caution">
    <text evidence="1">The sequence shown here is derived from an EMBL/GenBank/DDBJ whole genome shotgun (WGS) entry which is preliminary data.</text>
</comment>
<dbReference type="Proteomes" id="UP001221757">
    <property type="component" value="Unassembled WGS sequence"/>
</dbReference>
<keyword evidence="2" id="KW-1185">Reference proteome</keyword>
<dbReference type="EMBL" id="JARKIE010000486">
    <property type="protein sequence ID" value="KAJ7633730.1"/>
    <property type="molecule type" value="Genomic_DNA"/>
</dbReference>
<evidence type="ECO:0000313" key="1">
    <source>
        <dbReference type="EMBL" id="KAJ7633730.1"/>
    </source>
</evidence>
<accession>A0AAD7FQP4</accession>